<feature type="domain" description="Disease resistance N-terminal" evidence="8">
    <location>
        <begin position="10"/>
        <end position="98"/>
    </location>
</feature>
<evidence type="ECO:0000256" key="3">
    <source>
        <dbReference type="ARBA" id="ARBA00022741"/>
    </source>
</evidence>
<evidence type="ECO:0000256" key="5">
    <source>
        <dbReference type="ARBA" id="ARBA00022840"/>
    </source>
</evidence>
<dbReference type="EMBL" id="MNCJ02000328">
    <property type="protein sequence ID" value="KAF5775868.1"/>
    <property type="molecule type" value="Genomic_DNA"/>
</dbReference>
<dbReference type="InterPro" id="IPR055414">
    <property type="entry name" value="LRR_R13L4/SHOC2-like"/>
</dbReference>
<dbReference type="InterPro" id="IPR041118">
    <property type="entry name" value="Rx_N"/>
</dbReference>
<keyword evidence="5" id="KW-0067">ATP-binding</keyword>
<dbReference type="Pfam" id="PF18052">
    <property type="entry name" value="Rx_N"/>
    <property type="match status" value="1"/>
</dbReference>
<dbReference type="Gramene" id="mRNA:HanXRQr2_Chr13g0616861">
    <property type="protein sequence ID" value="mRNA:HanXRQr2_Chr13g0616861"/>
    <property type="gene ID" value="HanXRQr2_Chr13g0616861"/>
</dbReference>
<dbReference type="PANTHER" id="PTHR36766:SF61">
    <property type="entry name" value="NB-ARC DOMAIN DISEASE RESISTANCE PROTEIN"/>
    <property type="match status" value="1"/>
</dbReference>
<keyword evidence="4" id="KW-0611">Plant defense</keyword>
<evidence type="ECO:0000313" key="12">
    <source>
        <dbReference type="Proteomes" id="UP000215914"/>
    </source>
</evidence>
<dbReference type="InterPro" id="IPR027417">
    <property type="entry name" value="P-loop_NTPase"/>
</dbReference>
<proteinExistence type="predicted"/>
<keyword evidence="3" id="KW-0547">Nucleotide-binding</keyword>
<gene>
    <name evidence="11" type="ORF">HanXRQr2_Chr13g0616861</name>
</gene>
<reference evidence="11" key="1">
    <citation type="journal article" date="2017" name="Nature">
        <title>The sunflower genome provides insights into oil metabolism, flowering and Asterid evolution.</title>
        <authorList>
            <person name="Badouin H."/>
            <person name="Gouzy J."/>
            <person name="Grassa C.J."/>
            <person name="Murat F."/>
            <person name="Staton S.E."/>
            <person name="Cottret L."/>
            <person name="Lelandais-Briere C."/>
            <person name="Owens G.L."/>
            <person name="Carrere S."/>
            <person name="Mayjonade B."/>
            <person name="Legrand L."/>
            <person name="Gill N."/>
            <person name="Kane N.C."/>
            <person name="Bowers J.E."/>
            <person name="Hubner S."/>
            <person name="Bellec A."/>
            <person name="Berard A."/>
            <person name="Berges H."/>
            <person name="Blanchet N."/>
            <person name="Boniface M.C."/>
            <person name="Brunel D."/>
            <person name="Catrice O."/>
            <person name="Chaidir N."/>
            <person name="Claudel C."/>
            <person name="Donnadieu C."/>
            <person name="Faraut T."/>
            <person name="Fievet G."/>
            <person name="Helmstetter N."/>
            <person name="King M."/>
            <person name="Knapp S.J."/>
            <person name="Lai Z."/>
            <person name="Le Paslier M.C."/>
            <person name="Lippi Y."/>
            <person name="Lorenzon L."/>
            <person name="Mandel J.R."/>
            <person name="Marage G."/>
            <person name="Marchand G."/>
            <person name="Marquand E."/>
            <person name="Bret-Mestries E."/>
            <person name="Morien E."/>
            <person name="Nambeesan S."/>
            <person name="Nguyen T."/>
            <person name="Pegot-Espagnet P."/>
            <person name="Pouilly N."/>
            <person name="Raftis F."/>
            <person name="Sallet E."/>
            <person name="Schiex T."/>
            <person name="Thomas J."/>
            <person name="Vandecasteele C."/>
            <person name="Vares D."/>
            <person name="Vear F."/>
            <person name="Vautrin S."/>
            <person name="Crespi M."/>
            <person name="Mangin B."/>
            <person name="Burke J.M."/>
            <person name="Salse J."/>
            <person name="Munos S."/>
            <person name="Vincourt P."/>
            <person name="Rieseberg L.H."/>
            <person name="Langlade N.B."/>
        </authorList>
    </citation>
    <scope>NUCLEOTIDE SEQUENCE</scope>
    <source>
        <tissue evidence="11">Leaves</tissue>
    </source>
</reference>
<dbReference type="Gene3D" id="1.20.5.4130">
    <property type="match status" value="1"/>
</dbReference>
<evidence type="ECO:0000256" key="6">
    <source>
        <dbReference type="SAM" id="Coils"/>
    </source>
</evidence>
<reference evidence="11" key="2">
    <citation type="submission" date="2020-06" db="EMBL/GenBank/DDBJ databases">
        <title>Helianthus annuus Genome sequencing and assembly Release 2.</title>
        <authorList>
            <person name="Gouzy J."/>
            <person name="Langlade N."/>
            <person name="Munos S."/>
        </authorList>
    </citation>
    <scope>NUCLEOTIDE SEQUENCE</scope>
    <source>
        <tissue evidence="11">Leaves</tissue>
    </source>
</reference>
<feature type="domain" description="NB-ARC" evidence="7">
    <location>
        <begin position="173"/>
        <end position="340"/>
    </location>
</feature>
<protein>
    <submittedName>
        <fullName evidence="11">Virus X resistance protein-like, coiled-coil</fullName>
    </submittedName>
</protein>
<dbReference type="SUPFAM" id="SSF52540">
    <property type="entry name" value="P-loop containing nucleoside triphosphate hydrolases"/>
    <property type="match status" value="1"/>
</dbReference>
<keyword evidence="12" id="KW-1185">Reference proteome</keyword>
<dbReference type="InterPro" id="IPR002182">
    <property type="entry name" value="NB-ARC"/>
</dbReference>
<dbReference type="InterPro" id="IPR042197">
    <property type="entry name" value="Apaf_helical"/>
</dbReference>
<dbReference type="Gene3D" id="1.10.8.430">
    <property type="entry name" value="Helical domain of apoptotic protease-activating factors"/>
    <property type="match status" value="1"/>
</dbReference>
<evidence type="ECO:0000256" key="4">
    <source>
        <dbReference type="ARBA" id="ARBA00022821"/>
    </source>
</evidence>
<evidence type="ECO:0000313" key="11">
    <source>
        <dbReference type="EMBL" id="KAF5775868.1"/>
    </source>
</evidence>
<feature type="domain" description="Disease resistance R13L4/SHOC-2-like LRR" evidence="10">
    <location>
        <begin position="553"/>
        <end position="872"/>
    </location>
</feature>
<name>A0A9K3EMS3_HELAN</name>
<dbReference type="GO" id="GO:0043531">
    <property type="term" value="F:ADP binding"/>
    <property type="evidence" value="ECO:0007669"/>
    <property type="project" value="InterPro"/>
</dbReference>
<organism evidence="11 12">
    <name type="scientific">Helianthus annuus</name>
    <name type="common">Common sunflower</name>
    <dbReference type="NCBI Taxonomy" id="4232"/>
    <lineage>
        <taxon>Eukaryota</taxon>
        <taxon>Viridiplantae</taxon>
        <taxon>Streptophyta</taxon>
        <taxon>Embryophyta</taxon>
        <taxon>Tracheophyta</taxon>
        <taxon>Spermatophyta</taxon>
        <taxon>Magnoliopsida</taxon>
        <taxon>eudicotyledons</taxon>
        <taxon>Gunneridae</taxon>
        <taxon>Pentapetalae</taxon>
        <taxon>asterids</taxon>
        <taxon>campanulids</taxon>
        <taxon>Asterales</taxon>
        <taxon>Asteraceae</taxon>
        <taxon>Asteroideae</taxon>
        <taxon>Heliantheae alliance</taxon>
        <taxon>Heliantheae</taxon>
        <taxon>Helianthus</taxon>
    </lineage>
</organism>
<comment type="caution">
    <text evidence="11">The sequence shown here is derived from an EMBL/GenBank/DDBJ whole genome shotgun (WGS) entry which is preliminary data.</text>
</comment>
<keyword evidence="6" id="KW-0175">Coiled coil</keyword>
<evidence type="ECO:0000259" key="9">
    <source>
        <dbReference type="Pfam" id="PF23559"/>
    </source>
</evidence>
<dbReference type="Gene3D" id="3.80.10.10">
    <property type="entry name" value="Ribonuclease Inhibitor"/>
    <property type="match status" value="2"/>
</dbReference>
<dbReference type="GO" id="GO:0006952">
    <property type="term" value="P:defense response"/>
    <property type="evidence" value="ECO:0007669"/>
    <property type="project" value="UniProtKB-KW"/>
</dbReference>
<accession>A0A9K3EMS3</accession>
<evidence type="ECO:0000256" key="2">
    <source>
        <dbReference type="ARBA" id="ARBA00022737"/>
    </source>
</evidence>
<dbReference type="Gene3D" id="3.40.50.300">
    <property type="entry name" value="P-loop containing nucleotide triphosphate hydrolases"/>
    <property type="match status" value="1"/>
</dbReference>
<dbReference type="Pfam" id="PF23559">
    <property type="entry name" value="WHD_DRP"/>
    <property type="match status" value="1"/>
</dbReference>
<dbReference type="GO" id="GO:0051707">
    <property type="term" value="P:response to other organism"/>
    <property type="evidence" value="ECO:0007669"/>
    <property type="project" value="UniProtKB-ARBA"/>
</dbReference>
<dbReference type="Pfam" id="PF23598">
    <property type="entry name" value="LRR_14"/>
    <property type="match status" value="1"/>
</dbReference>
<evidence type="ECO:0000259" key="10">
    <source>
        <dbReference type="Pfam" id="PF23598"/>
    </source>
</evidence>
<dbReference type="PANTHER" id="PTHR36766">
    <property type="entry name" value="PLANT BROAD-SPECTRUM MILDEW RESISTANCE PROTEIN RPW8"/>
    <property type="match status" value="1"/>
</dbReference>
<feature type="coiled-coil region" evidence="6">
    <location>
        <begin position="28"/>
        <end position="55"/>
    </location>
</feature>
<evidence type="ECO:0000259" key="7">
    <source>
        <dbReference type="Pfam" id="PF00931"/>
    </source>
</evidence>
<dbReference type="InterPro" id="IPR032675">
    <property type="entry name" value="LRR_dom_sf"/>
</dbReference>
<keyword evidence="1" id="KW-0433">Leucine-rich repeat</keyword>
<dbReference type="AlphaFoldDB" id="A0A9K3EMS3"/>
<dbReference type="GO" id="GO:0005524">
    <property type="term" value="F:ATP binding"/>
    <property type="evidence" value="ECO:0007669"/>
    <property type="project" value="UniProtKB-KW"/>
</dbReference>
<evidence type="ECO:0000259" key="8">
    <source>
        <dbReference type="Pfam" id="PF18052"/>
    </source>
</evidence>
<sequence>MAETLANELLKVLVKKMTDEAFKRIARAQGIHNELKELKKTLSRIQDLLQDASQKEVTHKSVKEWLNALQHLAYDIDDVLDDVATEAMRRELTLQQEPAASTSKVRKLIPSCCTNFSLTHRLSPKLDRINRDLENLEKRKTDLGLLKIDEKPRNTSRRSETSLPERDVVGREVEKEQLLKKLLGDDGSSQDNFSVIPIVGMGGVGKTTLARLLYNDPKVQDHFEPKAWVCVSDDFDIFKITDAILQDVTKENNKFKDLNQLQKALTEQFKEKRFLLVVDDVWSENYGDWENLVRPFLSCAPGSRIIMTTRKGQLLKQIGFHNVDRLKSLSSEDALRLFAVNALGVDNFDSHTTLKPQGEGIVKKCGCLPLALKAIGRLLRTKTDREDWDEIVPALRISYHELSADLKQLFAYCSLFPKDFLFDKAGLVSLWMAEGFLNPSKSPERLGREYFEILLSRSFFQHAPNDESLFIMHDLMNDLATFVAGECFLRFDNHMKTKTEALAKYRHMSFTRDEYVGYQKFEAFKGAKSLRTFLAVSLGVDKGWSYFFLSNKILVDLLPSLTLLRVLSLSRFQITEVPEFIGSLKHLRYLNLSGTRIEVLPENIGNLYNLQTLIVSDCGSLTKLPESFSKLKKLRHLDIRDTPLLEKLPMGIGELESLQTLTKIIIDGDDGFAINELKGLTNLNGKVSIEGLHKVQSAKHAREADLSLKKITGLELQWVDVFDGSRMDTLEEEVLNELKPNSDTLKTLSVVSYGGTQISNWVGDRSFHELVNVCIRDCRKCKSLPSFGLLPSLKRLQIQGMDEVKIIGLELTGNDVNAFRSLEVLTFEDMFGWEGWSTKNEGLAAVFPCLKELYVENCPQLINVSLQALPSLKLHQSLN</sequence>
<keyword evidence="2" id="KW-0677">Repeat</keyword>
<dbReference type="SUPFAM" id="SSF52058">
    <property type="entry name" value="L domain-like"/>
    <property type="match status" value="1"/>
</dbReference>
<dbReference type="Proteomes" id="UP000215914">
    <property type="component" value="Unassembled WGS sequence"/>
</dbReference>
<feature type="domain" description="Disease resistance protein winged helix" evidence="9">
    <location>
        <begin position="415"/>
        <end position="480"/>
    </location>
</feature>
<dbReference type="PRINTS" id="PR00364">
    <property type="entry name" value="DISEASERSIST"/>
</dbReference>
<dbReference type="FunFam" id="3.40.50.300:FF:001091">
    <property type="entry name" value="Probable disease resistance protein At1g61300"/>
    <property type="match status" value="1"/>
</dbReference>
<dbReference type="Pfam" id="PF00931">
    <property type="entry name" value="NB-ARC"/>
    <property type="match status" value="1"/>
</dbReference>
<dbReference type="InterPro" id="IPR058922">
    <property type="entry name" value="WHD_DRP"/>
</dbReference>
<evidence type="ECO:0000256" key="1">
    <source>
        <dbReference type="ARBA" id="ARBA00022614"/>
    </source>
</evidence>